<feature type="domain" description="G-protein coupled receptors family 1 profile" evidence="11">
    <location>
        <begin position="12"/>
        <end position="316"/>
    </location>
</feature>
<dbReference type="InterPro" id="IPR000276">
    <property type="entry name" value="GPCR_Rhodpsn"/>
</dbReference>
<evidence type="ECO:0000256" key="4">
    <source>
        <dbReference type="ARBA" id="ARBA00023040"/>
    </source>
</evidence>
<evidence type="ECO:0000256" key="3">
    <source>
        <dbReference type="ARBA" id="ARBA00022989"/>
    </source>
</evidence>
<keyword evidence="13" id="KW-1185">Reference proteome</keyword>
<feature type="compositionally biased region" description="Polar residues" evidence="9">
    <location>
        <begin position="450"/>
        <end position="462"/>
    </location>
</feature>
<keyword evidence="6 8" id="KW-0675">Receptor</keyword>
<dbReference type="Proteomes" id="UP001283361">
    <property type="component" value="Unassembled WGS sequence"/>
</dbReference>
<protein>
    <recommendedName>
        <fullName evidence="11">G-protein coupled receptors family 1 profile domain-containing protein</fullName>
    </recommendedName>
</protein>
<organism evidence="12 13">
    <name type="scientific">Elysia crispata</name>
    <name type="common">lettuce slug</name>
    <dbReference type="NCBI Taxonomy" id="231223"/>
    <lineage>
        <taxon>Eukaryota</taxon>
        <taxon>Metazoa</taxon>
        <taxon>Spiralia</taxon>
        <taxon>Lophotrochozoa</taxon>
        <taxon>Mollusca</taxon>
        <taxon>Gastropoda</taxon>
        <taxon>Heterobranchia</taxon>
        <taxon>Euthyneura</taxon>
        <taxon>Panpulmonata</taxon>
        <taxon>Sacoglossa</taxon>
        <taxon>Placobranchoidea</taxon>
        <taxon>Plakobranchidae</taxon>
        <taxon>Elysia</taxon>
    </lineage>
</organism>
<feature type="transmembrane region" description="Helical" evidence="10">
    <location>
        <begin position="6"/>
        <end position="21"/>
    </location>
</feature>
<dbReference type="PROSITE" id="PS00237">
    <property type="entry name" value="G_PROTEIN_RECEP_F1_1"/>
    <property type="match status" value="1"/>
</dbReference>
<feature type="compositionally biased region" description="Basic and acidic residues" evidence="9">
    <location>
        <begin position="422"/>
        <end position="439"/>
    </location>
</feature>
<evidence type="ECO:0000256" key="10">
    <source>
        <dbReference type="SAM" id="Phobius"/>
    </source>
</evidence>
<evidence type="ECO:0000256" key="8">
    <source>
        <dbReference type="RuleBase" id="RU000688"/>
    </source>
</evidence>
<comment type="similarity">
    <text evidence="8">Belongs to the G-protein coupled receptor 1 family.</text>
</comment>
<feature type="compositionally biased region" description="Polar residues" evidence="9">
    <location>
        <begin position="408"/>
        <end position="418"/>
    </location>
</feature>
<accession>A0AAE1D6U2</accession>
<gene>
    <name evidence="12" type="ORF">RRG08_033155</name>
</gene>
<feature type="transmembrane region" description="Helical" evidence="10">
    <location>
        <begin position="538"/>
        <end position="558"/>
    </location>
</feature>
<name>A0AAE1D6U2_9GAST</name>
<dbReference type="GO" id="GO:0005886">
    <property type="term" value="C:plasma membrane"/>
    <property type="evidence" value="ECO:0007669"/>
    <property type="project" value="TreeGrafter"/>
</dbReference>
<feature type="transmembrane region" description="Helical" evidence="10">
    <location>
        <begin position="33"/>
        <end position="52"/>
    </location>
</feature>
<feature type="transmembrane region" description="Helical" evidence="10">
    <location>
        <begin position="72"/>
        <end position="92"/>
    </location>
</feature>
<keyword evidence="2 8" id="KW-0812">Transmembrane</keyword>
<dbReference type="PANTHER" id="PTHR45695">
    <property type="entry name" value="LEUCOKININ RECEPTOR-RELATED"/>
    <property type="match status" value="1"/>
</dbReference>
<feature type="transmembrane region" description="Helical" evidence="10">
    <location>
        <begin position="113"/>
        <end position="133"/>
    </location>
</feature>
<dbReference type="CDD" id="cd00637">
    <property type="entry name" value="7tm_classA_rhodopsin-like"/>
    <property type="match status" value="1"/>
</dbReference>
<proteinExistence type="inferred from homology"/>
<evidence type="ECO:0000256" key="1">
    <source>
        <dbReference type="ARBA" id="ARBA00004141"/>
    </source>
</evidence>
<feature type="transmembrane region" description="Helical" evidence="10">
    <location>
        <begin position="570"/>
        <end position="588"/>
    </location>
</feature>
<dbReference type="Pfam" id="PF00001">
    <property type="entry name" value="7tm_1"/>
    <property type="match status" value="1"/>
</dbReference>
<comment type="subcellular location">
    <subcellularLocation>
        <location evidence="1">Membrane</location>
        <topology evidence="1">Multi-pass membrane protein</topology>
    </subcellularLocation>
</comment>
<evidence type="ECO:0000259" key="11">
    <source>
        <dbReference type="PROSITE" id="PS50262"/>
    </source>
</evidence>
<dbReference type="PANTHER" id="PTHR45695:SF22">
    <property type="entry name" value="G-PROTEIN COUPLED RECEPTORS FAMILY 1 PROFILE DOMAIN-CONTAINING PROTEIN"/>
    <property type="match status" value="1"/>
</dbReference>
<feature type="transmembrane region" description="Helical" evidence="10">
    <location>
        <begin position="282"/>
        <end position="300"/>
    </location>
</feature>
<sequence length="607" mass="67902">MLSVFSFVGLIGNAIAFYIFYRRSSNSKSTFVVFILALAGIDFITCLVTIPFTVVYELLQYRLVYDVICKTYMFLITSTVPFSAYIMVGIAVDRYLCICHPLLQVFTVSRVKLVISLLTIPAMAFGTLTALSFGTSSYESATYSINHNYPNTNGSAVTFNNSNFGVDASLHGSFSENESIIRGKNTMRFRAINLVPPSRSSTSSFSFENFSSARPPVVDSTVVKVHVGEHDTIEIHHVNSEPKLNGNSQRFLRFKTFLYHGTCTTNGLFSDQFLATYTKVHALNFMIAFIIVVVLYVLIYKSIITRRAEKEARRNKNYVYTPGRGAGVEDGHVTEETEFTQKAFGDRFSSCGKTHDSPRSDKMNDLTSHTTTITTFCPEPTVAQDQAGTVKDVDTHNSPEALHEDGSGNKTINGSQNLPEDGLVKTDEGSQLKAEERPLIRQHNPAAEIKNSNQDSENNRCPSSAPAPETRGRSSRRFPFHNPRASKEKHKRNAAGDKRDAGYKRVSVSSSLKHKDANSIKRKRPCNKHQMYMANIKTALMLLVVTTVFMVAFLPSLLMANNILPKNLTVFYGYFIYHVTNPFIYAFMNQNFRDDLKKILSAACRRG</sequence>
<dbReference type="GO" id="GO:0004930">
    <property type="term" value="F:G protein-coupled receptor activity"/>
    <property type="evidence" value="ECO:0007669"/>
    <property type="project" value="UniProtKB-KW"/>
</dbReference>
<keyword evidence="4 8" id="KW-0297">G-protein coupled receptor</keyword>
<dbReference type="SUPFAM" id="SSF81321">
    <property type="entry name" value="Family A G protein-coupled receptor-like"/>
    <property type="match status" value="1"/>
</dbReference>
<keyword evidence="5 10" id="KW-0472">Membrane</keyword>
<evidence type="ECO:0000313" key="12">
    <source>
        <dbReference type="EMBL" id="KAK3758895.1"/>
    </source>
</evidence>
<dbReference type="PROSITE" id="PS50262">
    <property type="entry name" value="G_PROTEIN_RECEP_F1_2"/>
    <property type="match status" value="1"/>
</dbReference>
<dbReference type="InterPro" id="IPR017452">
    <property type="entry name" value="GPCR_Rhodpsn_7TM"/>
</dbReference>
<dbReference type="PRINTS" id="PR00237">
    <property type="entry name" value="GPCRRHODOPSN"/>
</dbReference>
<evidence type="ECO:0000256" key="7">
    <source>
        <dbReference type="ARBA" id="ARBA00023224"/>
    </source>
</evidence>
<comment type="caution">
    <text evidence="12">The sequence shown here is derived from an EMBL/GenBank/DDBJ whole genome shotgun (WGS) entry which is preliminary data.</text>
</comment>
<evidence type="ECO:0000256" key="2">
    <source>
        <dbReference type="ARBA" id="ARBA00022692"/>
    </source>
</evidence>
<feature type="region of interest" description="Disordered" evidence="9">
    <location>
        <begin position="389"/>
        <end position="524"/>
    </location>
</feature>
<evidence type="ECO:0000313" key="13">
    <source>
        <dbReference type="Proteomes" id="UP001283361"/>
    </source>
</evidence>
<evidence type="ECO:0000256" key="6">
    <source>
        <dbReference type="ARBA" id="ARBA00023170"/>
    </source>
</evidence>
<evidence type="ECO:0000256" key="9">
    <source>
        <dbReference type="SAM" id="MobiDB-lite"/>
    </source>
</evidence>
<dbReference type="Gene3D" id="1.20.1070.10">
    <property type="entry name" value="Rhodopsin 7-helix transmembrane proteins"/>
    <property type="match status" value="2"/>
</dbReference>
<dbReference type="EMBL" id="JAWDGP010005190">
    <property type="protein sequence ID" value="KAK3758895.1"/>
    <property type="molecule type" value="Genomic_DNA"/>
</dbReference>
<keyword evidence="7 8" id="KW-0807">Transducer</keyword>
<evidence type="ECO:0000256" key="5">
    <source>
        <dbReference type="ARBA" id="ARBA00023136"/>
    </source>
</evidence>
<reference evidence="12" key="1">
    <citation type="journal article" date="2023" name="G3 (Bethesda)">
        <title>A reference genome for the long-term kleptoplast-retaining sea slug Elysia crispata morphotype clarki.</title>
        <authorList>
            <person name="Eastman K.E."/>
            <person name="Pendleton A.L."/>
            <person name="Shaikh M.A."/>
            <person name="Suttiyut T."/>
            <person name="Ogas R."/>
            <person name="Tomko P."/>
            <person name="Gavelis G."/>
            <person name="Widhalm J.R."/>
            <person name="Wisecaver J.H."/>
        </authorList>
    </citation>
    <scope>NUCLEOTIDE SEQUENCE</scope>
    <source>
        <strain evidence="12">ECLA1</strain>
    </source>
</reference>
<feature type="compositionally biased region" description="Basic and acidic residues" evidence="9">
    <location>
        <begin position="391"/>
        <end position="407"/>
    </location>
</feature>
<feature type="compositionally biased region" description="Basic and acidic residues" evidence="9">
    <location>
        <begin position="494"/>
        <end position="503"/>
    </location>
</feature>
<keyword evidence="3 10" id="KW-1133">Transmembrane helix</keyword>
<dbReference type="AlphaFoldDB" id="A0AAE1D6U2"/>